<dbReference type="KEGG" id="pmq:PM3016_682"/>
<evidence type="ECO:0000313" key="2">
    <source>
        <dbReference type="Proteomes" id="UP000007523"/>
    </source>
</evidence>
<organism evidence="1 2">
    <name type="scientific">Paenibacillus mucilaginosus 3016</name>
    <dbReference type="NCBI Taxonomy" id="1116391"/>
    <lineage>
        <taxon>Bacteria</taxon>
        <taxon>Bacillati</taxon>
        <taxon>Bacillota</taxon>
        <taxon>Bacilli</taxon>
        <taxon>Bacillales</taxon>
        <taxon>Paenibacillaceae</taxon>
        <taxon>Paenibacillus</taxon>
    </lineage>
</organism>
<sequence length="61" mass="7073">MLPSEKYFGKFEAVFYFTEPCLQALLFLKPGVLSFAFRNGETTLNLRWLKSLAVHYSLILI</sequence>
<gene>
    <name evidence="1" type="ORF">PM3016_682</name>
</gene>
<keyword evidence="2" id="KW-1185">Reference proteome</keyword>
<accession>H6NTP8</accession>
<evidence type="ECO:0000313" key="1">
    <source>
        <dbReference type="EMBL" id="AFC27642.1"/>
    </source>
</evidence>
<reference evidence="1 2" key="1">
    <citation type="journal article" date="2012" name="J. Bacteriol.">
        <title>Complete Genome Sequence of Paenibacillus mucilaginosus 3016, a Bacterium Functional as Microbial Fertilizer.</title>
        <authorList>
            <person name="Ma M."/>
            <person name="Wang Z."/>
            <person name="Li L."/>
            <person name="Jiang X."/>
            <person name="Guan D."/>
            <person name="Cao F."/>
            <person name="Chen H."/>
            <person name="Wang X."/>
            <person name="Shen D."/>
            <person name="Du B."/>
            <person name="Li J."/>
        </authorList>
    </citation>
    <scope>NUCLEOTIDE SEQUENCE [LARGE SCALE GENOMIC DNA]</scope>
    <source>
        <strain evidence="1 2">3016</strain>
    </source>
</reference>
<dbReference type="EMBL" id="CP003235">
    <property type="protein sequence ID" value="AFC27642.1"/>
    <property type="molecule type" value="Genomic_DNA"/>
</dbReference>
<name>H6NTP8_9BACL</name>
<dbReference type="HOGENOM" id="CLU_2918307_0_0_9"/>
<dbReference type="AlphaFoldDB" id="H6NTP8"/>
<dbReference type="Proteomes" id="UP000007523">
    <property type="component" value="Chromosome"/>
</dbReference>
<protein>
    <submittedName>
        <fullName evidence="1">Uncharacterized protein</fullName>
    </submittedName>
</protein>
<proteinExistence type="predicted"/>